<dbReference type="STRING" id="1108044.GOOTI_187_00610"/>
<dbReference type="InterPro" id="IPR001345">
    <property type="entry name" value="PG/BPGM_mutase_AS"/>
</dbReference>
<dbReference type="InterPro" id="IPR050275">
    <property type="entry name" value="PGM_Phosphatase"/>
</dbReference>
<feature type="binding site" evidence="3">
    <location>
        <begin position="8"/>
        <end position="15"/>
    </location>
    <ligand>
        <name>substrate</name>
    </ligand>
</feature>
<evidence type="ECO:0000256" key="1">
    <source>
        <dbReference type="ARBA" id="ARBA00023152"/>
    </source>
</evidence>
<dbReference type="Proteomes" id="UP000005038">
    <property type="component" value="Unassembled WGS sequence"/>
</dbReference>
<accession>H5TR18</accession>
<dbReference type="InterPro" id="IPR029033">
    <property type="entry name" value="His_PPase_superfam"/>
</dbReference>
<protein>
    <submittedName>
        <fullName evidence="4">Phosphoglycerate mutase</fullName>
    </submittedName>
</protein>
<feature type="binding site" evidence="3">
    <location>
        <position position="66"/>
    </location>
    <ligand>
        <name>substrate</name>
    </ligand>
</feature>
<proteinExistence type="predicted"/>
<dbReference type="GO" id="GO:0005737">
    <property type="term" value="C:cytoplasm"/>
    <property type="evidence" value="ECO:0007669"/>
    <property type="project" value="TreeGrafter"/>
</dbReference>
<dbReference type="AlphaFoldDB" id="H5TR18"/>
<dbReference type="OrthoDB" id="9793115at2"/>
<dbReference type="Gene3D" id="3.40.50.1240">
    <property type="entry name" value="Phosphoglycerate mutase-like"/>
    <property type="match status" value="1"/>
</dbReference>
<name>H5TR18_GORO1</name>
<dbReference type="SUPFAM" id="SSF53254">
    <property type="entry name" value="Phosphoglycerate mutase-like"/>
    <property type="match status" value="1"/>
</dbReference>
<dbReference type="GO" id="GO:0016791">
    <property type="term" value="F:phosphatase activity"/>
    <property type="evidence" value="ECO:0007669"/>
    <property type="project" value="TreeGrafter"/>
</dbReference>
<dbReference type="PANTHER" id="PTHR48100">
    <property type="entry name" value="BROAD-SPECIFICITY PHOSPHATASE YOR283W-RELATED"/>
    <property type="match status" value="1"/>
</dbReference>
<dbReference type="RefSeq" id="WP_007240128.1">
    <property type="nucleotide sequence ID" value="NZ_BAFB01000187.1"/>
</dbReference>
<dbReference type="Pfam" id="PF00300">
    <property type="entry name" value="His_Phos_1"/>
    <property type="match status" value="1"/>
</dbReference>
<keyword evidence="2" id="KW-0413">Isomerase</keyword>
<sequence>MARLYLVRHGETTSNVMRRLDTALPGASLTDFGVRQAVRYGLENQVAERGVEPDAGRVLLSSQATRAQQTAEVIASVWGADADVVAGVHEVQAGELEDRTDDDAHGTFREILDRWYSGDPDAPIPGGESLTMVLERYLPVVTDLAQRYLSGPDARDVYLVSHGAAIRLVAAHLAGIDGKFAAATHLANTGSIELEYTDGLWVPQRWGATRAPFELVDEPLVADPMG</sequence>
<comment type="caution">
    <text evidence="4">The sequence shown here is derived from an EMBL/GenBank/DDBJ whole genome shotgun (WGS) entry which is preliminary data.</text>
</comment>
<evidence type="ECO:0000256" key="3">
    <source>
        <dbReference type="PIRSR" id="PIRSR613078-2"/>
    </source>
</evidence>
<dbReference type="InterPro" id="IPR013078">
    <property type="entry name" value="His_Pase_superF_clade-1"/>
</dbReference>
<dbReference type="PANTHER" id="PTHR48100:SF1">
    <property type="entry name" value="HISTIDINE PHOSPHATASE FAMILY PROTEIN-RELATED"/>
    <property type="match status" value="1"/>
</dbReference>
<reference evidence="4" key="1">
    <citation type="submission" date="2012-02" db="EMBL/GenBank/DDBJ databases">
        <title>Whole genome shotgun sequence of Gordonia otitidis NBRC 100426.</title>
        <authorList>
            <person name="Yoshida I."/>
            <person name="Hosoyama A."/>
            <person name="Tsuchikane K."/>
            <person name="Katsumata H."/>
            <person name="Yamazaki S."/>
            <person name="Fujita N."/>
        </authorList>
    </citation>
    <scope>NUCLEOTIDE SEQUENCE [LARGE SCALE GENOMIC DNA]</scope>
    <source>
        <strain evidence="4">NBRC 100426</strain>
    </source>
</reference>
<gene>
    <name evidence="4" type="ORF">GOOTI_187_00610</name>
</gene>
<dbReference type="PROSITE" id="PS00175">
    <property type="entry name" value="PG_MUTASE"/>
    <property type="match status" value="1"/>
</dbReference>
<dbReference type="CDD" id="cd07067">
    <property type="entry name" value="HP_PGM_like"/>
    <property type="match status" value="1"/>
</dbReference>
<dbReference type="SMART" id="SM00855">
    <property type="entry name" value="PGAM"/>
    <property type="match status" value="1"/>
</dbReference>
<dbReference type="EMBL" id="BAFB01000187">
    <property type="protein sequence ID" value="GAB35926.1"/>
    <property type="molecule type" value="Genomic_DNA"/>
</dbReference>
<evidence type="ECO:0000256" key="2">
    <source>
        <dbReference type="ARBA" id="ARBA00023235"/>
    </source>
</evidence>
<evidence type="ECO:0000313" key="5">
    <source>
        <dbReference type="Proteomes" id="UP000005038"/>
    </source>
</evidence>
<organism evidence="4 5">
    <name type="scientific">Gordonia otitidis (strain DSM 44809 / CCUG 52243 / JCM 12355 / NBRC 100426 / IFM 10032)</name>
    <dbReference type="NCBI Taxonomy" id="1108044"/>
    <lineage>
        <taxon>Bacteria</taxon>
        <taxon>Bacillati</taxon>
        <taxon>Actinomycetota</taxon>
        <taxon>Actinomycetes</taxon>
        <taxon>Mycobacteriales</taxon>
        <taxon>Gordoniaceae</taxon>
        <taxon>Gordonia</taxon>
    </lineage>
</organism>
<keyword evidence="5" id="KW-1185">Reference proteome</keyword>
<keyword evidence="1" id="KW-0324">Glycolysis</keyword>
<evidence type="ECO:0000313" key="4">
    <source>
        <dbReference type="EMBL" id="GAB35926.1"/>
    </source>
</evidence>